<dbReference type="PANTHER" id="PTHR11795">
    <property type="entry name" value="BRANCHED-CHAIN AMINO ACID TRANSPORT SYSTEM PERMEASE PROTEIN LIVH"/>
    <property type="match status" value="1"/>
</dbReference>
<dbReference type="GO" id="GO:0006865">
    <property type="term" value="P:amino acid transport"/>
    <property type="evidence" value="ECO:0007669"/>
    <property type="project" value="UniProtKB-KW"/>
</dbReference>
<reference evidence="10 11" key="1">
    <citation type="submission" date="2023-02" db="EMBL/GenBank/DDBJ databases">
        <title>Microbacterium betulae sp. nov., isolated from birch wood.</title>
        <authorList>
            <person name="Pasciak M."/>
            <person name="Pawlik K.J."/>
            <person name="Martynowski D."/>
            <person name="Laczmanski L."/>
            <person name="Ciekot J."/>
            <person name="Szponar B."/>
            <person name="Wojcik-Fatla A."/>
            <person name="Mackiewicz B."/>
            <person name="Farian E."/>
            <person name="Cholewa G."/>
            <person name="Cholewa A."/>
            <person name="Dutkiewicz J."/>
        </authorList>
    </citation>
    <scope>NUCLEOTIDE SEQUENCE [LARGE SCALE GENOMIC DNA]</scope>
    <source>
        <strain evidence="10 11">AB</strain>
    </source>
</reference>
<evidence type="ECO:0000256" key="8">
    <source>
        <dbReference type="ARBA" id="ARBA00037998"/>
    </source>
</evidence>
<evidence type="ECO:0000313" key="10">
    <source>
        <dbReference type="EMBL" id="WOF22562.1"/>
    </source>
</evidence>
<feature type="transmembrane region" description="Helical" evidence="9">
    <location>
        <begin position="267"/>
        <end position="286"/>
    </location>
</feature>
<evidence type="ECO:0000256" key="4">
    <source>
        <dbReference type="ARBA" id="ARBA00022692"/>
    </source>
</evidence>
<keyword evidence="2" id="KW-0813">Transport</keyword>
<keyword evidence="3" id="KW-1003">Cell membrane</keyword>
<dbReference type="GO" id="GO:0005886">
    <property type="term" value="C:plasma membrane"/>
    <property type="evidence" value="ECO:0007669"/>
    <property type="project" value="UniProtKB-SubCell"/>
</dbReference>
<evidence type="ECO:0000256" key="6">
    <source>
        <dbReference type="ARBA" id="ARBA00022989"/>
    </source>
</evidence>
<feature type="transmembrane region" description="Helical" evidence="9">
    <location>
        <begin position="136"/>
        <end position="158"/>
    </location>
</feature>
<evidence type="ECO:0000313" key="11">
    <source>
        <dbReference type="Proteomes" id="UP001305498"/>
    </source>
</evidence>
<protein>
    <submittedName>
        <fullName evidence="10">Branched-chain amino acid ABC transporter permease</fullName>
    </submittedName>
</protein>
<name>A0AA97I6F4_9MICO</name>
<dbReference type="InterPro" id="IPR001851">
    <property type="entry name" value="ABC_transp_permease"/>
</dbReference>
<dbReference type="GO" id="GO:0022857">
    <property type="term" value="F:transmembrane transporter activity"/>
    <property type="evidence" value="ECO:0007669"/>
    <property type="project" value="InterPro"/>
</dbReference>
<dbReference type="EMBL" id="CP118157">
    <property type="protein sequence ID" value="WOF22562.1"/>
    <property type="molecule type" value="Genomic_DNA"/>
</dbReference>
<evidence type="ECO:0000256" key="2">
    <source>
        <dbReference type="ARBA" id="ARBA00022448"/>
    </source>
</evidence>
<keyword evidence="4 9" id="KW-0812">Transmembrane</keyword>
<keyword evidence="7 9" id="KW-0472">Membrane</keyword>
<dbReference type="KEGG" id="mbet:N8K70_14360"/>
<keyword evidence="6 9" id="KW-1133">Transmembrane helix</keyword>
<evidence type="ECO:0000256" key="1">
    <source>
        <dbReference type="ARBA" id="ARBA00004651"/>
    </source>
</evidence>
<organism evidence="10 11">
    <name type="scientific">Microbacterium betulae</name>
    <dbReference type="NCBI Taxonomy" id="2981139"/>
    <lineage>
        <taxon>Bacteria</taxon>
        <taxon>Bacillati</taxon>
        <taxon>Actinomycetota</taxon>
        <taxon>Actinomycetes</taxon>
        <taxon>Micrococcales</taxon>
        <taxon>Microbacteriaceae</taxon>
        <taxon>Microbacterium</taxon>
    </lineage>
</organism>
<dbReference type="AlphaFoldDB" id="A0AA97I6F4"/>
<feature type="transmembrane region" description="Helical" evidence="9">
    <location>
        <begin position="40"/>
        <end position="57"/>
    </location>
</feature>
<dbReference type="RefSeq" id="WP_317139033.1">
    <property type="nucleotide sequence ID" value="NZ_CP118157.1"/>
</dbReference>
<dbReference type="InterPro" id="IPR052157">
    <property type="entry name" value="BCAA_transport_permease"/>
</dbReference>
<comment type="similarity">
    <text evidence="8">Belongs to the binding-protein-dependent transport system permease family. LivHM subfamily.</text>
</comment>
<sequence>MVIEQLSNGILFGVIIALLASGVSLIFSVTRTFNFAHGDMATIGATLAVALTSVVALPLPLGVAIGIAVVILVGICLNGLVLAPLARRGSTPTTILVVSLGFSMIFRYLLLGIVGPSPLRLPIPPQQVQPILGLQITPAGAIAVAIGVIALVGAGLFLSRTWRGRAIIALASNGPLAEVSGVNRARTIRLTWGIAAGLAGVGGLALALTQLVYWDMGFQLLLYLFAGAILGGLGTFVGAAVGGFVIGFVSQMAMLIPYVSEHADLRIAVALIAMIVILLVRPQGIFGRKARVS</sequence>
<dbReference type="Proteomes" id="UP001305498">
    <property type="component" value="Chromosome"/>
</dbReference>
<feature type="transmembrane region" description="Helical" evidence="9">
    <location>
        <begin position="190"/>
        <end position="214"/>
    </location>
</feature>
<keyword evidence="11" id="KW-1185">Reference proteome</keyword>
<keyword evidence="5" id="KW-0029">Amino-acid transport</keyword>
<feature type="transmembrane region" description="Helical" evidence="9">
    <location>
        <begin position="6"/>
        <end position="28"/>
    </location>
</feature>
<evidence type="ECO:0000256" key="7">
    <source>
        <dbReference type="ARBA" id="ARBA00023136"/>
    </source>
</evidence>
<evidence type="ECO:0000256" key="5">
    <source>
        <dbReference type="ARBA" id="ARBA00022970"/>
    </source>
</evidence>
<feature type="transmembrane region" description="Helical" evidence="9">
    <location>
        <begin position="63"/>
        <end position="83"/>
    </location>
</feature>
<dbReference type="Pfam" id="PF02653">
    <property type="entry name" value="BPD_transp_2"/>
    <property type="match status" value="1"/>
</dbReference>
<evidence type="ECO:0000256" key="3">
    <source>
        <dbReference type="ARBA" id="ARBA00022475"/>
    </source>
</evidence>
<accession>A0AA97I6F4</accession>
<feature type="transmembrane region" description="Helical" evidence="9">
    <location>
        <begin position="95"/>
        <end position="116"/>
    </location>
</feature>
<evidence type="ECO:0000256" key="9">
    <source>
        <dbReference type="SAM" id="Phobius"/>
    </source>
</evidence>
<gene>
    <name evidence="10" type="ORF">N8K70_14360</name>
</gene>
<proteinExistence type="inferred from homology"/>
<dbReference type="CDD" id="cd06582">
    <property type="entry name" value="TM_PBP1_LivH_like"/>
    <property type="match status" value="1"/>
</dbReference>
<comment type="subcellular location">
    <subcellularLocation>
        <location evidence="1">Cell membrane</location>
        <topology evidence="1">Multi-pass membrane protein</topology>
    </subcellularLocation>
</comment>
<dbReference type="PANTHER" id="PTHR11795:SF445">
    <property type="entry name" value="AMINO ACID ABC TRANSPORTER PERMEASE PROTEIN"/>
    <property type="match status" value="1"/>
</dbReference>
<feature type="transmembrane region" description="Helical" evidence="9">
    <location>
        <begin position="220"/>
        <end position="246"/>
    </location>
</feature>